<dbReference type="Gene3D" id="3.40.50.300">
    <property type="entry name" value="P-loop containing nucleotide triphosphate hydrolases"/>
    <property type="match status" value="1"/>
</dbReference>
<dbReference type="Pfam" id="PF00005">
    <property type="entry name" value="ABC_tran"/>
    <property type="match status" value="1"/>
</dbReference>
<dbReference type="SMART" id="SM00382">
    <property type="entry name" value="AAA"/>
    <property type="match status" value="1"/>
</dbReference>
<dbReference type="EMBL" id="AWVA01000113">
    <property type="protein sequence ID" value="ERJ74078.1"/>
    <property type="molecule type" value="Genomic_DNA"/>
</dbReference>
<dbReference type="HOGENOM" id="CLU_000604_1_2_9"/>
<protein>
    <submittedName>
        <fullName evidence="6">ABC transporter, ATP-binding protein SagG family protein</fullName>
    </submittedName>
</protein>
<evidence type="ECO:0000256" key="1">
    <source>
        <dbReference type="ARBA" id="ARBA00005417"/>
    </source>
</evidence>
<sequence>MGSHCKASLGGVEMTEIIITVENLTVNYKEISVLNHISLSLEKGKVYGLVGENGSGKSTLIGCMLGLLPWERGNITLFNKPISFSKDKNYVFSRCSAVLQDVALPKRLTVKECLSLFSVLGNGQKDMFEIIHLLHLENQIDKKFGDLSFGQKQRVLIGTALLQEFDILFLDEPTNGLDKETRENLFSVIETLRGQGKTIIFISHREEEVNRICDEILLISHGKIRIHKEEAS</sequence>
<feature type="domain" description="ABC transporter" evidence="5">
    <location>
        <begin position="19"/>
        <end position="231"/>
    </location>
</feature>
<dbReference type="InterPro" id="IPR017871">
    <property type="entry name" value="ABC_transporter-like_CS"/>
</dbReference>
<dbReference type="CDD" id="cd03230">
    <property type="entry name" value="ABC_DR_subfamily_A"/>
    <property type="match status" value="1"/>
</dbReference>
<organism evidence="6 7">
    <name type="scientific">Streptococcus sobrinus W1703</name>
    <dbReference type="NCBI Taxonomy" id="1227275"/>
    <lineage>
        <taxon>Bacteria</taxon>
        <taxon>Bacillati</taxon>
        <taxon>Bacillota</taxon>
        <taxon>Bacilli</taxon>
        <taxon>Lactobacillales</taxon>
        <taxon>Streptococcaceae</taxon>
        <taxon>Streptococcus</taxon>
    </lineage>
</organism>
<keyword evidence="3" id="KW-0547">Nucleotide-binding</keyword>
<dbReference type="PROSITE" id="PS00211">
    <property type="entry name" value="ABC_TRANSPORTER_1"/>
    <property type="match status" value="1"/>
</dbReference>
<reference evidence="6 7" key="1">
    <citation type="submission" date="2013-06" db="EMBL/GenBank/DDBJ databases">
        <authorList>
            <person name="Weinstock G."/>
            <person name="Sodergren E."/>
            <person name="Lobos E.A."/>
            <person name="Fulton L."/>
            <person name="Fulton R."/>
            <person name="Courtney L."/>
            <person name="Fronick C."/>
            <person name="O'Laughlin M."/>
            <person name="Godfrey J."/>
            <person name="Wilson R.M."/>
            <person name="Miner T."/>
            <person name="Farmer C."/>
            <person name="Delehaunty K."/>
            <person name="Cordes M."/>
            <person name="Minx P."/>
            <person name="Tomlinson C."/>
            <person name="Chen J."/>
            <person name="Wollam A."/>
            <person name="Pepin K.H."/>
            <person name="Bhonagiri V."/>
            <person name="Zhang X."/>
            <person name="Warren W."/>
            <person name="Mitreva M."/>
            <person name="Mardis E.R."/>
            <person name="Wilson R.K."/>
        </authorList>
    </citation>
    <scope>NUCLEOTIDE SEQUENCE [LARGE SCALE GENOMIC DNA]</scope>
    <source>
        <strain evidence="6 7">W1703</strain>
    </source>
</reference>
<dbReference type="SUPFAM" id="SSF52540">
    <property type="entry name" value="P-loop containing nucleoside triphosphate hydrolases"/>
    <property type="match status" value="1"/>
</dbReference>
<dbReference type="PATRIC" id="fig|1227275.3.peg.1699"/>
<accession>U2KGY2</accession>
<dbReference type="GO" id="GO:0016887">
    <property type="term" value="F:ATP hydrolysis activity"/>
    <property type="evidence" value="ECO:0007669"/>
    <property type="project" value="InterPro"/>
</dbReference>
<dbReference type="InterPro" id="IPR027417">
    <property type="entry name" value="P-loop_NTPase"/>
</dbReference>
<comment type="caution">
    <text evidence="6">The sequence shown here is derived from an EMBL/GenBank/DDBJ whole genome shotgun (WGS) entry which is preliminary data.</text>
</comment>
<dbReference type="InterPro" id="IPR050763">
    <property type="entry name" value="ABC_transporter_ATP-binding"/>
</dbReference>
<name>U2KGY2_9STRE</name>
<keyword evidence="4 6" id="KW-0067">ATP-binding</keyword>
<dbReference type="InterPro" id="IPR003439">
    <property type="entry name" value="ABC_transporter-like_ATP-bd"/>
</dbReference>
<gene>
    <name evidence="6" type="ORF">HMPREF1557_01890</name>
</gene>
<dbReference type="GO" id="GO:0005524">
    <property type="term" value="F:ATP binding"/>
    <property type="evidence" value="ECO:0007669"/>
    <property type="project" value="UniProtKB-KW"/>
</dbReference>
<evidence type="ECO:0000256" key="4">
    <source>
        <dbReference type="ARBA" id="ARBA00022840"/>
    </source>
</evidence>
<dbReference type="AlphaFoldDB" id="U2KGY2"/>
<evidence type="ECO:0000259" key="5">
    <source>
        <dbReference type="PROSITE" id="PS50893"/>
    </source>
</evidence>
<dbReference type="PANTHER" id="PTHR42711">
    <property type="entry name" value="ABC TRANSPORTER ATP-BINDING PROTEIN"/>
    <property type="match status" value="1"/>
</dbReference>
<evidence type="ECO:0000256" key="2">
    <source>
        <dbReference type="ARBA" id="ARBA00022448"/>
    </source>
</evidence>
<dbReference type="InterPro" id="IPR003593">
    <property type="entry name" value="AAA+_ATPase"/>
</dbReference>
<evidence type="ECO:0000256" key="3">
    <source>
        <dbReference type="ARBA" id="ARBA00022741"/>
    </source>
</evidence>
<dbReference type="Proteomes" id="UP000016617">
    <property type="component" value="Unassembled WGS sequence"/>
</dbReference>
<comment type="similarity">
    <text evidence="1">Belongs to the ABC transporter superfamily.</text>
</comment>
<evidence type="ECO:0000313" key="6">
    <source>
        <dbReference type="EMBL" id="ERJ74078.1"/>
    </source>
</evidence>
<dbReference type="PANTHER" id="PTHR42711:SF5">
    <property type="entry name" value="ABC TRANSPORTER ATP-BINDING PROTEIN NATA"/>
    <property type="match status" value="1"/>
</dbReference>
<evidence type="ECO:0000313" key="7">
    <source>
        <dbReference type="Proteomes" id="UP000016617"/>
    </source>
</evidence>
<dbReference type="PROSITE" id="PS50893">
    <property type="entry name" value="ABC_TRANSPORTER_2"/>
    <property type="match status" value="1"/>
</dbReference>
<keyword evidence="2" id="KW-0813">Transport</keyword>
<proteinExistence type="inferred from homology"/>